<proteinExistence type="predicted"/>
<dbReference type="EMBL" id="CASHSV030000024">
    <property type="protein sequence ID" value="CAJ2640921.1"/>
    <property type="molecule type" value="Genomic_DNA"/>
</dbReference>
<accession>A0ACB0JA85</accession>
<sequence length="285" mass="32520">MTHPNPNFSVSSSYHHLHHLMYPSLHHHFMFTNTFHITTNQKQRYAGAGVVVSFSLSNNSQRQIKPKPPARDRVIDFGKYKGNMLGTLPSNYLKWVSKNFIARDFEDWAKLADEVLADPVYKDRIEWEFAYNLLSGDKASYASVVARSGSVAVELQEISERFGWDNDDKLGWSKIDFKRLGTSYGGRIPRIGNRKSSDADAADAKTNQKPSAAATTTSNRSKRMERRERQKMRLRSSAHEETEQEKEDMGADNIEQVKDDDSVVGSRFPGRQALLRKAINRRKIP</sequence>
<evidence type="ECO:0000313" key="2">
    <source>
        <dbReference type="Proteomes" id="UP001177021"/>
    </source>
</evidence>
<name>A0ACB0JA85_TRIPR</name>
<keyword evidence="2" id="KW-1185">Reference proteome</keyword>
<protein>
    <submittedName>
        <fullName evidence="1">Uncharacterized protein</fullName>
    </submittedName>
</protein>
<evidence type="ECO:0000313" key="1">
    <source>
        <dbReference type="EMBL" id="CAJ2640921.1"/>
    </source>
</evidence>
<organism evidence="1 2">
    <name type="scientific">Trifolium pratense</name>
    <name type="common">Red clover</name>
    <dbReference type="NCBI Taxonomy" id="57577"/>
    <lineage>
        <taxon>Eukaryota</taxon>
        <taxon>Viridiplantae</taxon>
        <taxon>Streptophyta</taxon>
        <taxon>Embryophyta</taxon>
        <taxon>Tracheophyta</taxon>
        <taxon>Spermatophyta</taxon>
        <taxon>Magnoliopsida</taxon>
        <taxon>eudicotyledons</taxon>
        <taxon>Gunneridae</taxon>
        <taxon>Pentapetalae</taxon>
        <taxon>rosids</taxon>
        <taxon>fabids</taxon>
        <taxon>Fabales</taxon>
        <taxon>Fabaceae</taxon>
        <taxon>Papilionoideae</taxon>
        <taxon>50 kb inversion clade</taxon>
        <taxon>NPAAA clade</taxon>
        <taxon>Hologalegina</taxon>
        <taxon>IRL clade</taxon>
        <taxon>Trifolieae</taxon>
        <taxon>Trifolium</taxon>
    </lineage>
</organism>
<dbReference type="Proteomes" id="UP001177021">
    <property type="component" value="Unassembled WGS sequence"/>
</dbReference>
<gene>
    <name evidence="1" type="ORF">MILVUS5_LOCUS10688</name>
</gene>
<reference evidence="1" key="1">
    <citation type="submission" date="2023-10" db="EMBL/GenBank/DDBJ databases">
        <authorList>
            <person name="Rodriguez Cubillos JULIANA M."/>
            <person name="De Vega J."/>
        </authorList>
    </citation>
    <scope>NUCLEOTIDE SEQUENCE</scope>
</reference>
<comment type="caution">
    <text evidence="1">The sequence shown here is derived from an EMBL/GenBank/DDBJ whole genome shotgun (WGS) entry which is preliminary data.</text>
</comment>